<dbReference type="InterPro" id="IPR009057">
    <property type="entry name" value="Homeodomain-like_sf"/>
</dbReference>
<dbReference type="PANTHER" id="PTHR32071">
    <property type="entry name" value="TRANSCRIPTIONAL REGULATORY PROTEIN"/>
    <property type="match status" value="1"/>
</dbReference>
<dbReference type="OrthoDB" id="9814761at2"/>
<dbReference type="EMBL" id="SSMQ01000009">
    <property type="protein sequence ID" value="TKD09732.1"/>
    <property type="molecule type" value="Genomic_DNA"/>
</dbReference>
<name>A0A4U1JEY3_9BACT</name>
<evidence type="ECO:0000259" key="7">
    <source>
        <dbReference type="PROSITE" id="PS50045"/>
    </source>
</evidence>
<protein>
    <submittedName>
        <fullName evidence="9">Sigma-54-dependent Fis family transcriptional regulator</fullName>
    </submittedName>
</protein>
<dbReference type="Proteomes" id="UP000309215">
    <property type="component" value="Unassembled WGS sequence"/>
</dbReference>
<accession>A0A4U1JEY3</accession>
<sequence length="461" mass="49584">MPRGHVLVVDDEPSILTTLQKALSLEGYTVDVAGGVRIAEEKLAKKSYDLALFDVALPDGDGVSLLEKVRVSGSDLPIVMMSGHASIDAAVRATRLGALDFLEKPLSTDRLLLVLDNTLRLVRAEAEARTLRAQVGQLGELIGESRSMVALREQIARAAKASATVLVTGERGTGKELVARAIHIAGKRAKGPLEKMNCAAVPSELIESEMFGHEAGAFTGATKQRRGKFERASGGTLFLDEVGDMPMPMQAKLLRVLQEREIERVGGHETIKVDVRVVAATNRDLEAACQKGEFRADLYDRLNVVPLALPPLRARREDVPLLARHFLGLAMAANDRPGMVLAEGAVEVLTGYGFPGNVRELRNLIERLVILTPDAKIDAEDVRVCLGGASAGTPTGLFRPGTPFRVLAEEAERRILEEALAHHGGAMASTARGLGLERSHLYKKCKALGLRGDKAEAEDEG</sequence>
<reference evidence="9 10" key="1">
    <citation type="submission" date="2019-04" db="EMBL/GenBank/DDBJ databases">
        <authorList>
            <person name="Li Y."/>
            <person name="Wang J."/>
        </authorList>
    </citation>
    <scope>NUCLEOTIDE SEQUENCE [LARGE SCALE GENOMIC DNA]</scope>
    <source>
        <strain evidence="9 10">DSM 14668</strain>
    </source>
</reference>
<keyword evidence="5" id="KW-0804">Transcription</keyword>
<proteinExistence type="predicted"/>
<evidence type="ECO:0000259" key="8">
    <source>
        <dbReference type="PROSITE" id="PS50110"/>
    </source>
</evidence>
<dbReference type="FunFam" id="3.40.50.300:FF:000006">
    <property type="entry name" value="DNA-binding transcriptional regulator NtrC"/>
    <property type="match status" value="1"/>
</dbReference>
<keyword evidence="4" id="KW-0238">DNA-binding</keyword>
<evidence type="ECO:0000256" key="4">
    <source>
        <dbReference type="ARBA" id="ARBA00023125"/>
    </source>
</evidence>
<dbReference type="Pfam" id="PF00158">
    <property type="entry name" value="Sigma54_activat"/>
    <property type="match status" value="1"/>
</dbReference>
<dbReference type="Pfam" id="PF25601">
    <property type="entry name" value="AAA_lid_14"/>
    <property type="match status" value="1"/>
</dbReference>
<dbReference type="InterPro" id="IPR025944">
    <property type="entry name" value="Sigma_54_int_dom_CS"/>
</dbReference>
<dbReference type="AlphaFoldDB" id="A0A4U1JEY3"/>
<dbReference type="PANTHER" id="PTHR32071:SF57">
    <property type="entry name" value="C4-DICARBOXYLATE TRANSPORT TRANSCRIPTIONAL REGULATORY PROTEIN DCTD"/>
    <property type="match status" value="1"/>
</dbReference>
<dbReference type="Gene3D" id="3.40.50.2300">
    <property type="match status" value="1"/>
</dbReference>
<evidence type="ECO:0000256" key="6">
    <source>
        <dbReference type="PROSITE-ProRule" id="PRU00169"/>
    </source>
</evidence>
<evidence type="ECO:0000256" key="1">
    <source>
        <dbReference type="ARBA" id="ARBA00022741"/>
    </source>
</evidence>
<comment type="caution">
    <text evidence="9">The sequence shown here is derived from an EMBL/GenBank/DDBJ whole genome shotgun (WGS) entry which is preliminary data.</text>
</comment>
<dbReference type="PROSITE" id="PS50110">
    <property type="entry name" value="RESPONSE_REGULATORY"/>
    <property type="match status" value="1"/>
</dbReference>
<keyword evidence="3" id="KW-0805">Transcription regulation</keyword>
<evidence type="ECO:0000256" key="3">
    <source>
        <dbReference type="ARBA" id="ARBA00023015"/>
    </source>
</evidence>
<dbReference type="CDD" id="cd00009">
    <property type="entry name" value="AAA"/>
    <property type="match status" value="1"/>
</dbReference>
<evidence type="ECO:0000256" key="5">
    <source>
        <dbReference type="ARBA" id="ARBA00023163"/>
    </source>
</evidence>
<dbReference type="GO" id="GO:0005524">
    <property type="term" value="F:ATP binding"/>
    <property type="evidence" value="ECO:0007669"/>
    <property type="project" value="UniProtKB-KW"/>
</dbReference>
<dbReference type="SMART" id="SM00448">
    <property type="entry name" value="REC"/>
    <property type="match status" value="1"/>
</dbReference>
<dbReference type="InterPro" id="IPR002197">
    <property type="entry name" value="HTH_Fis"/>
</dbReference>
<dbReference type="Gene3D" id="1.10.10.60">
    <property type="entry name" value="Homeodomain-like"/>
    <property type="match status" value="1"/>
</dbReference>
<dbReference type="PROSITE" id="PS50045">
    <property type="entry name" value="SIGMA54_INTERACT_4"/>
    <property type="match status" value="1"/>
</dbReference>
<dbReference type="SUPFAM" id="SSF52540">
    <property type="entry name" value="P-loop containing nucleoside triphosphate hydrolases"/>
    <property type="match status" value="1"/>
</dbReference>
<dbReference type="Gene3D" id="3.40.50.300">
    <property type="entry name" value="P-loop containing nucleotide triphosphate hydrolases"/>
    <property type="match status" value="1"/>
</dbReference>
<dbReference type="InterPro" id="IPR025943">
    <property type="entry name" value="Sigma_54_int_dom_ATP-bd_2"/>
</dbReference>
<dbReference type="SUPFAM" id="SSF46689">
    <property type="entry name" value="Homeodomain-like"/>
    <property type="match status" value="1"/>
</dbReference>
<dbReference type="InterPro" id="IPR001789">
    <property type="entry name" value="Sig_transdc_resp-reg_receiver"/>
</dbReference>
<keyword evidence="1" id="KW-0547">Nucleotide-binding</keyword>
<dbReference type="SUPFAM" id="SSF52172">
    <property type="entry name" value="CheY-like"/>
    <property type="match status" value="1"/>
</dbReference>
<keyword evidence="6" id="KW-0597">Phosphoprotein</keyword>
<dbReference type="Gene3D" id="1.10.8.60">
    <property type="match status" value="1"/>
</dbReference>
<evidence type="ECO:0000256" key="2">
    <source>
        <dbReference type="ARBA" id="ARBA00022840"/>
    </source>
</evidence>
<gene>
    <name evidence="9" type="ORF">E8A74_11215</name>
</gene>
<keyword evidence="10" id="KW-1185">Reference proteome</keyword>
<feature type="domain" description="Sigma-54 factor interaction" evidence="7">
    <location>
        <begin position="141"/>
        <end position="370"/>
    </location>
</feature>
<dbReference type="Pfam" id="PF02954">
    <property type="entry name" value="HTH_8"/>
    <property type="match status" value="1"/>
</dbReference>
<dbReference type="GO" id="GO:0043565">
    <property type="term" value="F:sequence-specific DNA binding"/>
    <property type="evidence" value="ECO:0007669"/>
    <property type="project" value="InterPro"/>
</dbReference>
<keyword evidence="2" id="KW-0067">ATP-binding</keyword>
<dbReference type="InterPro" id="IPR027417">
    <property type="entry name" value="P-loop_NTPase"/>
</dbReference>
<dbReference type="RefSeq" id="WP_136928956.1">
    <property type="nucleotide sequence ID" value="NZ_SSMQ01000009.1"/>
</dbReference>
<dbReference type="GO" id="GO:0006355">
    <property type="term" value="P:regulation of DNA-templated transcription"/>
    <property type="evidence" value="ECO:0007669"/>
    <property type="project" value="InterPro"/>
</dbReference>
<evidence type="ECO:0000313" key="10">
    <source>
        <dbReference type="Proteomes" id="UP000309215"/>
    </source>
</evidence>
<dbReference type="InterPro" id="IPR002078">
    <property type="entry name" value="Sigma_54_int"/>
</dbReference>
<dbReference type="SMART" id="SM00382">
    <property type="entry name" value="AAA"/>
    <property type="match status" value="1"/>
</dbReference>
<dbReference type="InterPro" id="IPR058031">
    <property type="entry name" value="AAA_lid_NorR"/>
</dbReference>
<organism evidence="9 10">
    <name type="scientific">Polyangium fumosum</name>
    <dbReference type="NCBI Taxonomy" id="889272"/>
    <lineage>
        <taxon>Bacteria</taxon>
        <taxon>Pseudomonadati</taxon>
        <taxon>Myxococcota</taxon>
        <taxon>Polyangia</taxon>
        <taxon>Polyangiales</taxon>
        <taxon>Polyangiaceae</taxon>
        <taxon>Polyangium</taxon>
    </lineage>
</organism>
<dbReference type="GO" id="GO:0000160">
    <property type="term" value="P:phosphorelay signal transduction system"/>
    <property type="evidence" value="ECO:0007669"/>
    <property type="project" value="InterPro"/>
</dbReference>
<dbReference type="PRINTS" id="PR01590">
    <property type="entry name" value="HTHFIS"/>
</dbReference>
<feature type="domain" description="Response regulatory" evidence="8">
    <location>
        <begin position="5"/>
        <end position="119"/>
    </location>
</feature>
<dbReference type="PROSITE" id="PS00676">
    <property type="entry name" value="SIGMA54_INTERACT_2"/>
    <property type="match status" value="1"/>
</dbReference>
<feature type="modified residue" description="4-aspartylphosphate" evidence="6">
    <location>
        <position position="54"/>
    </location>
</feature>
<dbReference type="InterPro" id="IPR003593">
    <property type="entry name" value="AAA+_ATPase"/>
</dbReference>
<dbReference type="Pfam" id="PF00072">
    <property type="entry name" value="Response_reg"/>
    <property type="match status" value="1"/>
</dbReference>
<dbReference type="PROSITE" id="PS00688">
    <property type="entry name" value="SIGMA54_INTERACT_3"/>
    <property type="match status" value="1"/>
</dbReference>
<dbReference type="InterPro" id="IPR011006">
    <property type="entry name" value="CheY-like_superfamily"/>
</dbReference>
<evidence type="ECO:0000313" key="9">
    <source>
        <dbReference type="EMBL" id="TKD09732.1"/>
    </source>
</evidence>